<organism evidence="1 2">
    <name type="scientific">Geodia barretti</name>
    <name type="common">Barrett's horny sponge</name>
    <dbReference type="NCBI Taxonomy" id="519541"/>
    <lineage>
        <taxon>Eukaryota</taxon>
        <taxon>Metazoa</taxon>
        <taxon>Porifera</taxon>
        <taxon>Demospongiae</taxon>
        <taxon>Heteroscleromorpha</taxon>
        <taxon>Tetractinellida</taxon>
        <taxon>Astrophorina</taxon>
        <taxon>Geodiidae</taxon>
        <taxon>Geodia</taxon>
    </lineage>
</organism>
<name>A0AA35RLB7_GEOBA</name>
<reference evidence="1" key="1">
    <citation type="submission" date="2023-03" db="EMBL/GenBank/DDBJ databases">
        <authorList>
            <person name="Steffen K."/>
            <person name="Cardenas P."/>
        </authorList>
    </citation>
    <scope>NUCLEOTIDE SEQUENCE</scope>
</reference>
<sequence length="74" mass="8113">MCLSQSMLLEEMVEHADDGVGPLPRIAGFINEVVDLPWNGFTTYPKDSALARGEEVDWASLEGVRGIVNLLCHV</sequence>
<evidence type="ECO:0000313" key="1">
    <source>
        <dbReference type="EMBL" id="CAI8013670.1"/>
    </source>
</evidence>
<evidence type="ECO:0000313" key="2">
    <source>
        <dbReference type="Proteomes" id="UP001174909"/>
    </source>
</evidence>
<dbReference type="AlphaFoldDB" id="A0AA35RLB7"/>
<proteinExistence type="predicted"/>
<accession>A0AA35RLB7</accession>
<dbReference type="Proteomes" id="UP001174909">
    <property type="component" value="Unassembled WGS sequence"/>
</dbReference>
<protein>
    <submittedName>
        <fullName evidence="1">Uncharacterized protein</fullName>
    </submittedName>
</protein>
<feature type="non-terminal residue" evidence="1">
    <location>
        <position position="74"/>
    </location>
</feature>
<keyword evidence="2" id="KW-1185">Reference proteome</keyword>
<comment type="caution">
    <text evidence="1">The sequence shown here is derived from an EMBL/GenBank/DDBJ whole genome shotgun (WGS) entry which is preliminary data.</text>
</comment>
<gene>
    <name evidence="1" type="ORF">GBAR_LOCUS8626</name>
</gene>
<dbReference type="EMBL" id="CASHTH010001284">
    <property type="protein sequence ID" value="CAI8013670.1"/>
    <property type="molecule type" value="Genomic_DNA"/>
</dbReference>